<name>I4F0W7_MODI5</name>
<proteinExistence type="predicted"/>
<protein>
    <submittedName>
        <fullName evidence="2">Uncharacterized protein</fullName>
    </submittedName>
</protein>
<dbReference type="AlphaFoldDB" id="I4F0W7"/>
<organism evidence="2 3">
    <name type="scientific">Modestobacter italicus (strain DSM 44449 / CECT 9708 / BC 501)</name>
    <dbReference type="NCBI Taxonomy" id="2732864"/>
    <lineage>
        <taxon>Bacteria</taxon>
        <taxon>Bacillati</taxon>
        <taxon>Actinomycetota</taxon>
        <taxon>Actinomycetes</taxon>
        <taxon>Geodermatophilales</taxon>
        <taxon>Geodermatophilaceae</taxon>
        <taxon>Modestobacter</taxon>
    </lineage>
</organism>
<sequence>MPAARTSTPSGAPGERAGEVGGVCLPSTGGSLGQQGPADQVLQRAHLLGPDGGGEVLDRRHRRYQNGGVRRWLRIGERRNQRRQSLGYRVLLTGRAQAFQPAGQCVTKVLFRQATDRTAPPRGVLSKPPGAAVRSRDGVGRAVTLGGKARGG</sequence>
<keyword evidence="3" id="KW-1185">Reference proteome</keyword>
<dbReference type="KEGG" id="mmar:MODMU_3877"/>
<dbReference type="EMBL" id="FO203431">
    <property type="protein sequence ID" value="CCH89280.1"/>
    <property type="molecule type" value="Genomic_DNA"/>
</dbReference>
<evidence type="ECO:0000313" key="3">
    <source>
        <dbReference type="Proteomes" id="UP000006461"/>
    </source>
</evidence>
<evidence type="ECO:0000256" key="1">
    <source>
        <dbReference type="SAM" id="MobiDB-lite"/>
    </source>
</evidence>
<reference evidence="2 3" key="1">
    <citation type="journal article" date="2012" name="J. Bacteriol.">
        <title>Genome Sequence of Radiation-Resistant Modestobacter marinus Strain BC501, a Representative Actinobacterium That Thrives on Calcareous Stone Surfaces.</title>
        <authorList>
            <person name="Normand P."/>
            <person name="Gury J."/>
            <person name="Pujic P."/>
            <person name="Chouaia B."/>
            <person name="Crotti E."/>
            <person name="Brusetti L."/>
            <person name="Daffonchio D."/>
            <person name="Vacherie B."/>
            <person name="Barbe V."/>
            <person name="Medigue C."/>
            <person name="Calteau A."/>
            <person name="Ghodhbane-Gtari F."/>
            <person name="Essoussi I."/>
            <person name="Nouioui I."/>
            <person name="Abbassi-Ghozzi I."/>
            <person name="Gtari M."/>
        </authorList>
    </citation>
    <scope>NUCLEOTIDE SEQUENCE [LARGE SCALE GENOMIC DNA]</scope>
    <source>
        <strain evidence="3">BC 501</strain>
    </source>
</reference>
<gene>
    <name evidence="2" type="ordered locus">MODMU_3877</name>
</gene>
<dbReference type="Proteomes" id="UP000006461">
    <property type="component" value="Chromosome"/>
</dbReference>
<evidence type="ECO:0000313" key="2">
    <source>
        <dbReference type="EMBL" id="CCH89280.1"/>
    </source>
</evidence>
<feature type="region of interest" description="Disordered" evidence="1">
    <location>
        <begin position="1"/>
        <end position="38"/>
    </location>
</feature>
<accession>I4F0W7</accession>
<dbReference type="HOGENOM" id="CLU_1720278_0_0_11"/>
<feature type="compositionally biased region" description="Polar residues" evidence="1">
    <location>
        <begin position="1"/>
        <end position="10"/>
    </location>
</feature>
<dbReference type="STRING" id="477641.MODMU_3877"/>